<proteinExistence type="inferred from homology"/>
<evidence type="ECO:0000313" key="6">
    <source>
        <dbReference type="EMBL" id="CBY07556.1"/>
    </source>
</evidence>
<evidence type="ECO:0000313" key="7">
    <source>
        <dbReference type="Proteomes" id="UP000001307"/>
    </source>
</evidence>
<dbReference type="Gene3D" id="3.20.20.70">
    <property type="entry name" value="Aldolase class I"/>
    <property type="match status" value="1"/>
</dbReference>
<evidence type="ECO:0000256" key="2">
    <source>
        <dbReference type="ARBA" id="ARBA00010387"/>
    </source>
</evidence>
<evidence type="ECO:0000256" key="4">
    <source>
        <dbReference type="ARBA" id="ARBA00023152"/>
    </source>
</evidence>
<dbReference type="InterPro" id="IPR000741">
    <property type="entry name" value="FBA_I"/>
</dbReference>
<keyword evidence="7" id="KW-1185">Reference proteome</keyword>
<comment type="pathway">
    <text evidence="1">Carbohydrate degradation; glycolysis; D-glyceraldehyde 3-phosphate and glycerone phosphate from D-glucose: step 4/4.</text>
</comment>
<dbReference type="AlphaFoldDB" id="E4X691"/>
<protein>
    <recommendedName>
        <fullName evidence="3">fructose-bisphosphate aldolase</fullName>
        <ecNumber evidence="3">4.1.2.13</ecNumber>
    </recommendedName>
</protein>
<dbReference type="InParanoid" id="E4X691"/>
<accession>E4X691</accession>
<dbReference type="InterPro" id="IPR013785">
    <property type="entry name" value="Aldolase_TIM"/>
</dbReference>
<gene>
    <name evidence="6" type="ORF">GSOID_T00002539001</name>
</gene>
<evidence type="ECO:0000256" key="1">
    <source>
        <dbReference type="ARBA" id="ARBA00004714"/>
    </source>
</evidence>
<dbReference type="SUPFAM" id="SSF51569">
    <property type="entry name" value="Aldolase"/>
    <property type="match status" value="1"/>
</dbReference>
<dbReference type="UniPathway" id="UPA00109">
    <property type="reaction ID" value="UER00183"/>
</dbReference>
<dbReference type="GO" id="GO:0006096">
    <property type="term" value="P:glycolytic process"/>
    <property type="evidence" value="ECO:0007669"/>
    <property type="project" value="UniProtKB-UniPathway"/>
</dbReference>
<sequence>MAAISSAEKQQELIDIANSIVADGKGILASDEGIPVIGARLAGINVELKVFQNSSAELFLRKKPSRRKTLMEIAFASRFSTLESKSESKLILAGC</sequence>
<dbReference type="GO" id="GO:0004332">
    <property type="term" value="F:fructose-bisphosphate aldolase activity"/>
    <property type="evidence" value="ECO:0007669"/>
    <property type="project" value="UniProtKB-EC"/>
</dbReference>
<organism evidence="6">
    <name type="scientific">Oikopleura dioica</name>
    <name type="common">Tunicate</name>
    <dbReference type="NCBI Taxonomy" id="34765"/>
    <lineage>
        <taxon>Eukaryota</taxon>
        <taxon>Metazoa</taxon>
        <taxon>Chordata</taxon>
        <taxon>Tunicata</taxon>
        <taxon>Appendicularia</taxon>
        <taxon>Copelata</taxon>
        <taxon>Oikopleuridae</taxon>
        <taxon>Oikopleura</taxon>
    </lineage>
</organism>
<dbReference type="Pfam" id="PF00274">
    <property type="entry name" value="Glycolytic"/>
    <property type="match status" value="1"/>
</dbReference>
<reference evidence="6" key="1">
    <citation type="journal article" date="2010" name="Science">
        <title>Plasticity of animal genome architecture unmasked by rapid evolution of a pelagic tunicate.</title>
        <authorList>
            <person name="Denoeud F."/>
            <person name="Henriet S."/>
            <person name="Mungpakdee S."/>
            <person name="Aury J.M."/>
            <person name="Da Silva C."/>
            <person name="Brinkmann H."/>
            <person name="Mikhaleva J."/>
            <person name="Olsen L.C."/>
            <person name="Jubin C."/>
            <person name="Canestro C."/>
            <person name="Bouquet J.M."/>
            <person name="Danks G."/>
            <person name="Poulain J."/>
            <person name="Campsteijn C."/>
            <person name="Adamski M."/>
            <person name="Cross I."/>
            <person name="Yadetie F."/>
            <person name="Muffato M."/>
            <person name="Louis A."/>
            <person name="Butcher S."/>
            <person name="Tsagkogeorga G."/>
            <person name="Konrad A."/>
            <person name="Singh S."/>
            <person name="Jensen M.F."/>
            <person name="Cong E.H."/>
            <person name="Eikeseth-Otteraa H."/>
            <person name="Noel B."/>
            <person name="Anthouard V."/>
            <person name="Porcel B.M."/>
            <person name="Kachouri-Lafond R."/>
            <person name="Nishino A."/>
            <person name="Ugolini M."/>
            <person name="Chourrout P."/>
            <person name="Nishida H."/>
            <person name="Aasland R."/>
            <person name="Huzurbazar S."/>
            <person name="Westhof E."/>
            <person name="Delsuc F."/>
            <person name="Lehrach H."/>
            <person name="Reinhardt R."/>
            <person name="Weissenbach J."/>
            <person name="Roy S.W."/>
            <person name="Artiguenave F."/>
            <person name="Postlethwait J.H."/>
            <person name="Manak J.R."/>
            <person name="Thompson E.M."/>
            <person name="Jaillon O."/>
            <person name="Du Pasquier L."/>
            <person name="Boudinot P."/>
            <person name="Liberles D.A."/>
            <person name="Volff J.N."/>
            <person name="Philippe H."/>
            <person name="Lenhard B."/>
            <person name="Roest Crollius H."/>
            <person name="Wincker P."/>
            <person name="Chourrout D."/>
        </authorList>
    </citation>
    <scope>NUCLEOTIDE SEQUENCE [LARGE SCALE GENOMIC DNA]</scope>
</reference>
<evidence type="ECO:0000256" key="5">
    <source>
        <dbReference type="ARBA" id="ARBA00023239"/>
    </source>
</evidence>
<dbReference type="Proteomes" id="UP000001307">
    <property type="component" value="Unassembled WGS sequence"/>
</dbReference>
<keyword evidence="4" id="KW-0324">Glycolysis</keyword>
<comment type="similarity">
    <text evidence="2">Belongs to the class I fructose-bisphosphate aldolase family.</text>
</comment>
<keyword evidence="5" id="KW-0456">Lyase</keyword>
<name>E4X691_OIKDI</name>
<evidence type="ECO:0000256" key="3">
    <source>
        <dbReference type="ARBA" id="ARBA00013068"/>
    </source>
</evidence>
<dbReference type="EC" id="4.1.2.13" evidence="3"/>
<dbReference type="EMBL" id="FN653026">
    <property type="protein sequence ID" value="CBY07556.1"/>
    <property type="molecule type" value="Genomic_DNA"/>
</dbReference>